<gene>
    <name evidence="1" type="ORF">PMG25_12905</name>
</gene>
<evidence type="ECO:0000313" key="1">
    <source>
        <dbReference type="EMBL" id="MDJ1174994.1"/>
    </source>
</evidence>
<dbReference type="EMBL" id="JAQOSO010000074">
    <property type="protein sequence ID" value="MDJ1174994.1"/>
    <property type="molecule type" value="Genomic_DNA"/>
</dbReference>
<name>A0ABT7B8S1_9CYAN</name>
<keyword evidence="2" id="KW-1185">Reference proteome</keyword>
<reference evidence="1 2" key="1">
    <citation type="submission" date="2023-01" db="EMBL/GenBank/DDBJ databases">
        <title>Novel diversity within Roseofilum (Cyanobacteria; Desertifilaceae) from marine benthic mats with descriptions of four novel species.</title>
        <authorList>
            <person name="Wang Y."/>
            <person name="Berthold D.E."/>
            <person name="Hu J."/>
            <person name="Lefler F.W."/>
            <person name="Laughinghouse H.D. IV."/>
        </authorList>
    </citation>
    <scope>NUCLEOTIDE SEQUENCE [LARGE SCALE GENOMIC DNA]</scope>
    <source>
        <strain evidence="1 2">BLCC-M114</strain>
    </source>
</reference>
<evidence type="ECO:0008006" key="3">
    <source>
        <dbReference type="Google" id="ProtNLM"/>
    </source>
</evidence>
<protein>
    <recommendedName>
        <fullName evidence="3">DUF1822 family protein</fullName>
    </recommendedName>
</protein>
<comment type="caution">
    <text evidence="1">The sequence shown here is derived from an EMBL/GenBank/DDBJ whole genome shotgun (WGS) entry which is preliminary data.</text>
</comment>
<accession>A0ABT7B8S1</accession>
<sequence length="494" mass="55507">MTERGESDYTSIEAFDSATVSETLIRLTRPWTVHRPMERHSCPEALQMAMEQLMILIEQLRSPQGGWPENLPFTEENLLPYITEEVYEILEHLYEIDPPQIRQSPQDSNWLIEDLSVQLLWSIATSSYALMQLSGGVLAQTGETKGLLRVVPILEVQADSIGWAIDLATLAPPPLPPDPQTQFQILTPSIATPISCADLLQECHDNLHTQTPHLQTWTEPELVDILEPGKDWVSGTVQVKLGLEWIAEAMEPDRHPSDPPIQIRWTDPQLIAAYRQTLLSTALFPALDRLGKLDPLETESPLKAIAITQQVLAHLNLWQEQSSPKTIPSPFHFQLLKESLELDPQVSLNQWMSYLLWELTSLSYDLMQFLGQVPACVLQPEWGWDAGTLRLVALLNVKSIDQDLQIDLATGQSYTPSHFCLMNDAIIELSLRENESKLTLQTDQFLEQIQTEIETVKPALGLLFSGTGIKIAASGQPWKLGLVQLTLVTEFIPA</sequence>
<organism evidence="1 2">
    <name type="scientific">Roseofilum capinflatum BLCC-M114</name>
    <dbReference type="NCBI Taxonomy" id="3022440"/>
    <lineage>
        <taxon>Bacteria</taxon>
        <taxon>Bacillati</taxon>
        <taxon>Cyanobacteriota</taxon>
        <taxon>Cyanophyceae</taxon>
        <taxon>Desertifilales</taxon>
        <taxon>Desertifilaceae</taxon>
        <taxon>Roseofilum</taxon>
        <taxon>Roseofilum capinflatum</taxon>
    </lineage>
</organism>
<proteinExistence type="predicted"/>
<evidence type="ECO:0000313" key="2">
    <source>
        <dbReference type="Proteomes" id="UP001235849"/>
    </source>
</evidence>
<dbReference type="RefSeq" id="WP_283767308.1">
    <property type="nucleotide sequence ID" value="NZ_JAQOSO010000074.1"/>
</dbReference>
<dbReference type="Proteomes" id="UP001235849">
    <property type="component" value="Unassembled WGS sequence"/>
</dbReference>